<sequence length="62" mass="7184">MNKLPKCKFVAIFNVDGDKFVGKVDNTSGTPYAYNKKTGKKEVIERYLESFLSRRMTHHFVV</sequence>
<proteinExistence type="predicted"/>
<keyword evidence="2" id="KW-1185">Reference proteome</keyword>
<dbReference type="EMBL" id="KY619305">
    <property type="protein sequence ID" value="AQY55306.1"/>
    <property type="molecule type" value="Genomic_DNA"/>
</dbReference>
<reference evidence="1" key="1">
    <citation type="submission" date="2017-02" db="EMBL/GenBank/DDBJ databases">
        <title>Characterization of a new coliphage vB_EcoS_ESCO41.</title>
        <authorList>
            <person name="Trotereau A."/>
            <person name="Schouler C."/>
        </authorList>
    </citation>
    <scope>NUCLEOTIDE SEQUENCE [LARGE SCALE GENOMIC DNA]</scope>
</reference>
<evidence type="ECO:0000313" key="1">
    <source>
        <dbReference type="EMBL" id="AQY55306.1"/>
    </source>
</evidence>
<gene>
    <name evidence="1" type="ORF">ESCO41_00079</name>
</gene>
<evidence type="ECO:0000313" key="2">
    <source>
        <dbReference type="Proteomes" id="UP000222601"/>
    </source>
</evidence>
<accession>A0A1U9WR26</accession>
<organism evidence="1">
    <name type="scientific">Escherichia phage vB_EcoS_ESCO41</name>
    <dbReference type="NCBI Taxonomy" id="2496547"/>
    <lineage>
        <taxon>Viruses</taxon>
        <taxon>Duplodnaviria</taxon>
        <taxon>Heunggongvirae</taxon>
        <taxon>Uroviricota</taxon>
        <taxon>Caudoviricetes</taxon>
        <taxon>Drexlerviridae</taxon>
        <taxon>Nouzillyvirus</taxon>
        <taxon>Nouzillyvirus ESCO41</taxon>
    </lineage>
</organism>
<protein>
    <submittedName>
        <fullName evidence="1">Uncharacterized protein</fullName>
    </submittedName>
</protein>
<name>A0A1U9WR26_9CAUD</name>
<dbReference type="Proteomes" id="UP000222601">
    <property type="component" value="Segment"/>
</dbReference>